<name>A0AAN9YZA2_9ORTH</name>
<feature type="compositionally biased region" description="Basic and acidic residues" evidence="1">
    <location>
        <begin position="54"/>
        <end position="68"/>
    </location>
</feature>
<comment type="caution">
    <text evidence="2">The sequence shown here is derived from an EMBL/GenBank/DDBJ whole genome shotgun (WGS) entry which is preliminary data.</text>
</comment>
<proteinExistence type="predicted"/>
<evidence type="ECO:0000256" key="1">
    <source>
        <dbReference type="SAM" id="MobiDB-lite"/>
    </source>
</evidence>
<evidence type="ECO:0000313" key="3">
    <source>
        <dbReference type="Proteomes" id="UP001378592"/>
    </source>
</evidence>
<dbReference type="Proteomes" id="UP001378592">
    <property type="component" value="Unassembled WGS sequence"/>
</dbReference>
<protein>
    <submittedName>
        <fullName evidence="2">Uncharacterized protein</fullName>
    </submittedName>
</protein>
<evidence type="ECO:0000313" key="2">
    <source>
        <dbReference type="EMBL" id="KAK7790251.1"/>
    </source>
</evidence>
<reference evidence="2 3" key="1">
    <citation type="submission" date="2024-03" db="EMBL/GenBank/DDBJ databases">
        <title>The genome assembly and annotation of the cricket Gryllus longicercus Weissman &amp; Gray.</title>
        <authorList>
            <person name="Szrajer S."/>
            <person name="Gray D."/>
            <person name="Ylla G."/>
        </authorList>
    </citation>
    <scope>NUCLEOTIDE SEQUENCE [LARGE SCALE GENOMIC DNA]</scope>
    <source>
        <strain evidence="2">DAG 2021-001</strain>
        <tissue evidence="2">Whole body minus gut</tissue>
    </source>
</reference>
<organism evidence="2 3">
    <name type="scientific">Gryllus longicercus</name>
    <dbReference type="NCBI Taxonomy" id="2509291"/>
    <lineage>
        <taxon>Eukaryota</taxon>
        <taxon>Metazoa</taxon>
        <taxon>Ecdysozoa</taxon>
        <taxon>Arthropoda</taxon>
        <taxon>Hexapoda</taxon>
        <taxon>Insecta</taxon>
        <taxon>Pterygota</taxon>
        <taxon>Neoptera</taxon>
        <taxon>Polyneoptera</taxon>
        <taxon>Orthoptera</taxon>
        <taxon>Ensifera</taxon>
        <taxon>Gryllidea</taxon>
        <taxon>Grylloidea</taxon>
        <taxon>Gryllidae</taxon>
        <taxon>Gryllinae</taxon>
        <taxon>Gryllus</taxon>
    </lineage>
</organism>
<dbReference type="EMBL" id="JAZDUA010000650">
    <property type="protein sequence ID" value="KAK7790251.1"/>
    <property type="molecule type" value="Genomic_DNA"/>
</dbReference>
<dbReference type="AlphaFoldDB" id="A0AAN9YZA2"/>
<sequence>MSRRRLRRRAGDREERYLGAPKGHGGDKPNRPSLLTQSPAAGAEGSLGDALGGAEREAGSRAEGERARRSGALSPLRHGGRRGRGRHEDGAGQGKASREGRGGGCLPLAKVTVAPHVGGRTRRCVASNHPENSGRQARSSACSRKFRYAPSTI</sequence>
<feature type="compositionally biased region" description="Basic and acidic residues" evidence="1">
    <location>
        <begin position="86"/>
        <end position="101"/>
    </location>
</feature>
<feature type="region of interest" description="Disordered" evidence="1">
    <location>
        <begin position="1"/>
        <end position="153"/>
    </location>
</feature>
<accession>A0AAN9YZA2</accession>
<gene>
    <name evidence="2" type="ORF">R5R35_001052</name>
</gene>
<feature type="compositionally biased region" description="Polar residues" evidence="1">
    <location>
        <begin position="129"/>
        <end position="142"/>
    </location>
</feature>
<keyword evidence="3" id="KW-1185">Reference proteome</keyword>